<evidence type="ECO:0000313" key="3">
    <source>
        <dbReference type="Proteomes" id="UP001608902"/>
    </source>
</evidence>
<reference evidence="2 3" key="1">
    <citation type="submission" date="2024-08" db="EMBL/GenBank/DDBJ databases">
        <title>Gnathostoma spinigerum genome.</title>
        <authorList>
            <person name="Gonzalez-Bertolin B."/>
            <person name="Monzon S."/>
            <person name="Zaballos A."/>
            <person name="Jimenez P."/>
            <person name="Dekumyoy P."/>
            <person name="Varona S."/>
            <person name="Cuesta I."/>
            <person name="Sumanam S."/>
            <person name="Adisakwattana P."/>
            <person name="Gasser R.B."/>
            <person name="Hernandez-Gonzalez A."/>
            <person name="Young N.D."/>
            <person name="Perteguer M.J."/>
        </authorList>
    </citation>
    <scope>NUCLEOTIDE SEQUENCE [LARGE SCALE GENOMIC DNA]</scope>
    <source>
        <strain evidence="2">AL3</strain>
        <tissue evidence="2">Liver</tissue>
    </source>
</reference>
<protein>
    <submittedName>
        <fullName evidence="2">Uncharacterized protein</fullName>
    </submittedName>
</protein>
<gene>
    <name evidence="2" type="ORF">AB6A40_010324</name>
</gene>
<evidence type="ECO:0000256" key="1">
    <source>
        <dbReference type="SAM" id="Phobius"/>
    </source>
</evidence>
<organism evidence="2 3">
    <name type="scientific">Gnathostoma spinigerum</name>
    <dbReference type="NCBI Taxonomy" id="75299"/>
    <lineage>
        <taxon>Eukaryota</taxon>
        <taxon>Metazoa</taxon>
        <taxon>Ecdysozoa</taxon>
        <taxon>Nematoda</taxon>
        <taxon>Chromadorea</taxon>
        <taxon>Rhabditida</taxon>
        <taxon>Spirurina</taxon>
        <taxon>Gnathostomatomorpha</taxon>
        <taxon>Gnathostomatoidea</taxon>
        <taxon>Gnathostomatidae</taxon>
        <taxon>Gnathostoma</taxon>
    </lineage>
</organism>
<dbReference type="EMBL" id="JBGFUD010013038">
    <property type="protein sequence ID" value="MFH4983615.1"/>
    <property type="molecule type" value="Genomic_DNA"/>
</dbReference>
<dbReference type="Proteomes" id="UP001608902">
    <property type="component" value="Unassembled WGS sequence"/>
</dbReference>
<feature type="transmembrane region" description="Helical" evidence="1">
    <location>
        <begin position="20"/>
        <end position="42"/>
    </location>
</feature>
<dbReference type="AlphaFoldDB" id="A0ABD6EUG4"/>
<keyword evidence="1" id="KW-0812">Transmembrane</keyword>
<feature type="non-terminal residue" evidence="2">
    <location>
        <position position="1"/>
    </location>
</feature>
<comment type="caution">
    <text evidence="2">The sequence shown here is derived from an EMBL/GenBank/DDBJ whole genome shotgun (WGS) entry which is preliminary data.</text>
</comment>
<keyword evidence="1" id="KW-1133">Transmembrane helix</keyword>
<keyword evidence="3" id="KW-1185">Reference proteome</keyword>
<name>A0ABD6EUG4_9BILA</name>
<proteinExistence type="predicted"/>
<evidence type="ECO:0000313" key="2">
    <source>
        <dbReference type="EMBL" id="MFH4983615.1"/>
    </source>
</evidence>
<accession>A0ABD6EUG4</accession>
<keyword evidence="1" id="KW-0472">Membrane</keyword>
<sequence>LGEDEYYRKHPDNFKFDVTMYYAMLIVSVMVFCVIAICDVFIYRFFLFLCERDHYLTMHTLSLPSFSDVHRSRSLSTYCDSFRQILCVPRTNVITYPPECPPPYEPKIVRHRACQLRSEISATLGSASLVLPQYTDFRRHVYAEPPPYEEKYSSSSVHNK</sequence>